<organism evidence="1 2">
    <name type="scientific">Stylonychia lemnae</name>
    <name type="common">Ciliate</name>
    <dbReference type="NCBI Taxonomy" id="5949"/>
    <lineage>
        <taxon>Eukaryota</taxon>
        <taxon>Sar</taxon>
        <taxon>Alveolata</taxon>
        <taxon>Ciliophora</taxon>
        <taxon>Intramacronucleata</taxon>
        <taxon>Spirotrichea</taxon>
        <taxon>Stichotrichia</taxon>
        <taxon>Sporadotrichida</taxon>
        <taxon>Oxytrichidae</taxon>
        <taxon>Stylonychinae</taxon>
        <taxon>Stylonychia</taxon>
    </lineage>
</organism>
<protein>
    <submittedName>
        <fullName evidence="1">Uncharacterized protein</fullName>
    </submittedName>
</protein>
<name>A0A077ZX60_STYLE</name>
<dbReference type="Proteomes" id="UP000039865">
    <property type="component" value="Unassembled WGS sequence"/>
</dbReference>
<dbReference type="InParanoid" id="A0A077ZX60"/>
<gene>
    <name evidence="1" type="primary">Contig15152.g16148</name>
    <name evidence="1" type="ORF">STYLEM_2815</name>
</gene>
<evidence type="ECO:0000313" key="1">
    <source>
        <dbReference type="EMBL" id="CDW73827.1"/>
    </source>
</evidence>
<sequence length="463" mass="53008">MNRFLWLNSYNFDSDQANQIELDVVESVHFQKSSHIISLIRSKEIARTRQLSIRNYLLMRQDLQGGIVLNIRQSDGAIFVILSDEIEAGETGMLLKLSPNLIQILNYFTISSQGLTFTAIYQLELHQMILAMGISGIGNNDFSYFIQEFDEIGDFTITTYNAPQLVKYDIIITEIFEQDNLQVGCMQGRSSSHAIIGILIHIFNSDNAVSLTRDASSSQRKFQCIGTKIAQKAEIQAVYIATNSEDSKILIVRIQQSSYEETQNHSVSEESMHYLKNNSISIKQFKFVSVINDFIHLGHLNEYQGNKRAYMSLLSPENSYYSILNLNESFDFIYDYQKYSGSVAVEVKGISKNDVIQNSPKIKIIKNLLPYVVLWKNQSERNNNQLFVSQLPVQIERSPKLIEQNVDCILGVQCEIYFSIFSLKNQCRDEINDQRSYRLDMIENGQNPVTTYSKKSSMSIKII</sequence>
<proteinExistence type="predicted"/>
<dbReference type="AlphaFoldDB" id="A0A077ZX60"/>
<reference evidence="1 2" key="1">
    <citation type="submission" date="2014-06" db="EMBL/GenBank/DDBJ databases">
        <authorList>
            <person name="Swart Estienne"/>
        </authorList>
    </citation>
    <scope>NUCLEOTIDE SEQUENCE [LARGE SCALE GENOMIC DNA]</scope>
    <source>
        <strain evidence="1 2">130c</strain>
    </source>
</reference>
<accession>A0A077ZX60</accession>
<dbReference type="EMBL" id="CCKQ01002726">
    <property type="protein sequence ID" value="CDW73827.1"/>
    <property type="molecule type" value="Genomic_DNA"/>
</dbReference>
<keyword evidence="2" id="KW-1185">Reference proteome</keyword>
<evidence type="ECO:0000313" key="2">
    <source>
        <dbReference type="Proteomes" id="UP000039865"/>
    </source>
</evidence>